<dbReference type="Proteomes" id="UP001292094">
    <property type="component" value="Unassembled WGS sequence"/>
</dbReference>
<accession>A0AAE1TJ52</accession>
<dbReference type="EMBL" id="JAWZYT010006933">
    <property type="protein sequence ID" value="KAK4287313.1"/>
    <property type="molecule type" value="Genomic_DNA"/>
</dbReference>
<feature type="compositionally biased region" description="Basic and acidic residues" evidence="1">
    <location>
        <begin position="84"/>
        <end position="97"/>
    </location>
</feature>
<dbReference type="AlphaFoldDB" id="A0AAE1TJ52"/>
<evidence type="ECO:0000256" key="1">
    <source>
        <dbReference type="SAM" id="MobiDB-lite"/>
    </source>
</evidence>
<reference evidence="2" key="1">
    <citation type="submission" date="2023-11" db="EMBL/GenBank/DDBJ databases">
        <title>Genome assemblies of two species of porcelain crab, Petrolisthes cinctipes and Petrolisthes manimaculis (Anomura: Porcellanidae).</title>
        <authorList>
            <person name="Angst P."/>
        </authorList>
    </citation>
    <scope>NUCLEOTIDE SEQUENCE</scope>
    <source>
        <strain evidence="2">PB745_02</strain>
        <tissue evidence="2">Gill</tissue>
    </source>
</reference>
<protein>
    <submittedName>
        <fullName evidence="2">Uncharacterized protein</fullName>
    </submittedName>
</protein>
<feature type="region of interest" description="Disordered" evidence="1">
    <location>
        <begin position="1"/>
        <end position="61"/>
    </location>
</feature>
<feature type="compositionally biased region" description="Acidic residues" evidence="1">
    <location>
        <begin position="12"/>
        <end position="23"/>
    </location>
</feature>
<feature type="compositionally biased region" description="Basic and acidic residues" evidence="1">
    <location>
        <begin position="38"/>
        <end position="61"/>
    </location>
</feature>
<gene>
    <name evidence="2" type="ORF">Pmani_039612</name>
</gene>
<sequence>MSDNECTGCIPPDDDDDDDDDGGEQWRAKNGRLRQERKKQDPVREGDHRTKGGYRVEEKRQREITVKENVRTLRKKKKGWVKVKSERGEDRGNERVAMDLGKTRRYRGR</sequence>
<proteinExistence type="predicted"/>
<evidence type="ECO:0000313" key="3">
    <source>
        <dbReference type="Proteomes" id="UP001292094"/>
    </source>
</evidence>
<comment type="caution">
    <text evidence="2">The sequence shown here is derived from an EMBL/GenBank/DDBJ whole genome shotgun (WGS) entry which is preliminary data.</text>
</comment>
<feature type="region of interest" description="Disordered" evidence="1">
    <location>
        <begin position="84"/>
        <end position="109"/>
    </location>
</feature>
<name>A0AAE1TJ52_9EUCA</name>
<keyword evidence="3" id="KW-1185">Reference proteome</keyword>
<organism evidence="2 3">
    <name type="scientific">Petrolisthes manimaculis</name>
    <dbReference type="NCBI Taxonomy" id="1843537"/>
    <lineage>
        <taxon>Eukaryota</taxon>
        <taxon>Metazoa</taxon>
        <taxon>Ecdysozoa</taxon>
        <taxon>Arthropoda</taxon>
        <taxon>Crustacea</taxon>
        <taxon>Multicrustacea</taxon>
        <taxon>Malacostraca</taxon>
        <taxon>Eumalacostraca</taxon>
        <taxon>Eucarida</taxon>
        <taxon>Decapoda</taxon>
        <taxon>Pleocyemata</taxon>
        <taxon>Anomura</taxon>
        <taxon>Galatheoidea</taxon>
        <taxon>Porcellanidae</taxon>
        <taxon>Petrolisthes</taxon>
    </lineage>
</organism>
<evidence type="ECO:0000313" key="2">
    <source>
        <dbReference type="EMBL" id="KAK4287313.1"/>
    </source>
</evidence>